<reference evidence="3" key="1">
    <citation type="submission" date="2016-10" db="EMBL/GenBank/DDBJ databases">
        <title>Sequence of Gallionella enrichment culture.</title>
        <authorList>
            <person name="Poehlein A."/>
            <person name="Muehling M."/>
            <person name="Daniel R."/>
        </authorList>
    </citation>
    <scope>NUCLEOTIDE SEQUENCE</scope>
</reference>
<dbReference type="EC" id="2.3.1.-" evidence="3"/>
<accession>A0A1J5T745</accession>
<protein>
    <submittedName>
        <fullName evidence="3">Poly-beta-hydroxybutyrate polymerase</fullName>
        <ecNumber evidence="3">2.3.1.-</ecNumber>
    </submittedName>
</protein>
<proteinExistence type="predicted"/>
<dbReference type="PANTHER" id="PTHR36837">
    <property type="entry name" value="POLY(3-HYDROXYALKANOATE) POLYMERASE SUBUNIT PHAC"/>
    <property type="match status" value="1"/>
</dbReference>
<dbReference type="EMBL" id="MLJW01000034">
    <property type="protein sequence ID" value="OIR07958.1"/>
    <property type="molecule type" value="Genomic_DNA"/>
</dbReference>
<dbReference type="AlphaFoldDB" id="A0A1J5T745"/>
<sequence>MSPHRTLHHPPSPRQGPRPLPFHLISQATTLFSSQGALPGLRNGSLTWKPGLRAAAETLRQTLAGLDAEAFSRAVQAESARRMAGFLDGIEAYRRHPYRRALPEAAVVWRDGGSRLLDYAPAAAPEAPPVLVVPSLINRAYILDLTPKRSLMRYMAEKGLRPFLLDWGTPGPLEKTFDLNAYIGGRLSRALDAVLALAGKPALVGYCMGGLLGLGLGLLRQEDVGGLALLATPWDFHQPDTRQARMLQSLARPLEDVMELEGVLPLDLLQVLFASIDPSGADRKFRAFARLPPRGAKARDFVALEDWLNDGVPLAAPVARDCLFGWYGRNDTAAGRWCLGGRAMRPQDFTKPSLAMIPLRDRIVPPVSALPLARSLPRCRIRQVAVGHIGMMTGRRAKTEIYGPLVRWLKGVR</sequence>
<dbReference type="InterPro" id="IPR051321">
    <property type="entry name" value="PHA/PHB_synthase"/>
</dbReference>
<dbReference type="Gene3D" id="3.40.50.1820">
    <property type="entry name" value="alpha/beta hydrolase"/>
    <property type="match status" value="1"/>
</dbReference>
<evidence type="ECO:0000313" key="3">
    <source>
        <dbReference type="EMBL" id="OIR07958.1"/>
    </source>
</evidence>
<dbReference type="InterPro" id="IPR010941">
    <property type="entry name" value="PhaC_N"/>
</dbReference>
<name>A0A1J5T745_9ZZZZ</name>
<keyword evidence="3" id="KW-0808">Transferase</keyword>
<dbReference type="Pfam" id="PF07167">
    <property type="entry name" value="PhaC_N"/>
    <property type="match status" value="1"/>
</dbReference>
<dbReference type="GO" id="GO:0016746">
    <property type="term" value="F:acyltransferase activity"/>
    <property type="evidence" value="ECO:0007669"/>
    <property type="project" value="UniProtKB-KW"/>
</dbReference>
<dbReference type="PANTHER" id="PTHR36837:SF2">
    <property type="entry name" value="POLY(3-HYDROXYALKANOATE) POLYMERASE SUBUNIT PHAC"/>
    <property type="match status" value="1"/>
</dbReference>
<feature type="compositionally biased region" description="Pro residues" evidence="1">
    <location>
        <begin position="10"/>
        <end position="20"/>
    </location>
</feature>
<feature type="domain" description="Poly-beta-hydroxybutyrate polymerase N-terminal" evidence="2">
    <location>
        <begin position="103"/>
        <end position="155"/>
    </location>
</feature>
<dbReference type="SUPFAM" id="SSF53474">
    <property type="entry name" value="alpha/beta-Hydrolases"/>
    <property type="match status" value="1"/>
</dbReference>
<feature type="region of interest" description="Disordered" evidence="1">
    <location>
        <begin position="1"/>
        <end position="20"/>
    </location>
</feature>
<gene>
    <name evidence="3" type="primary">phbC_1</name>
    <name evidence="3" type="ORF">GALL_98210</name>
</gene>
<dbReference type="InterPro" id="IPR029058">
    <property type="entry name" value="AB_hydrolase_fold"/>
</dbReference>
<evidence type="ECO:0000259" key="2">
    <source>
        <dbReference type="Pfam" id="PF07167"/>
    </source>
</evidence>
<evidence type="ECO:0000256" key="1">
    <source>
        <dbReference type="SAM" id="MobiDB-lite"/>
    </source>
</evidence>
<dbReference type="GO" id="GO:0042619">
    <property type="term" value="P:poly-hydroxybutyrate biosynthetic process"/>
    <property type="evidence" value="ECO:0007669"/>
    <property type="project" value="InterPro"/>
</dbReference>
<comment type="caution">
    <text evidence="3">The sequence shown here is derived from an EMBL/GenBank/DDBJ whole genome shotgun (WGS) entry which is preliminary data.</text>
</comment>
<organism evidence="3">
    <name type="scientific">mine drainage metagenome</name>
    <dbReference type="NCBI Taxonomy" id="410659"/>
    <lineage>
        <taxon>unclassified sequences</taxon>
        <taxon>metagenomes</taxon>
        <taxon>ecological metagenomes</taxon>
    </lineage>
</organism>
<keyword evidence="3" id="KW-0012">Acyltransferase</keyword>